<reference evidence="7 8" key="2">
    <citation type="submission" date="2018-03" db="EMBL/GenBank/DDBJ databases">
        <title>The ancient ancestry and fast evolution of plastids.</title>
        <authorList>
            <person name="Moore K.R."/>
            <person name="Magnabosco C."/>
            <person name="Momper L."/>
            <person name="Gold D.A."/>
            <person name="Bosak T."/>
            <person name="Fournier G.P."/>
        </authorList>
    </citation>
    <scope>NUCLEOTIDE SEQUENCE [LARGE SCALE GENOMIC DNA]</scope>
    <source>
        <strain evidence="7 8">CCAP 1448/3</strain>
    </source>
</reference>
<dbReference type="GO" id="GO:0005315">
    <property type="term" value="F:phosphate transmembrane transporter activity"/>
    <property type="evidence" value="ECO:0007669"/>
    <property type="project" value="InterPro"/>
</dbReference>
<dbReference type="PANTHER" id="PTHR11101:SF80">
    <property type="entry name" value="PHOSPHATE TRANSPORTER"/>
    <property type="match status" value="1"/>
</dbReference>
<dbReference type="InterPro" id="IPR001204">
    <property type="entry name" value="Phos_transporter"/>
</dbReference>
<dbReference type="OrthoDB" id="9779554at2"/>
<feature type="transmembrane region" description="Helical" evidence="6">
    <location>
        <begin position="42"/>
        <end position="63"/>
    </location>
</feature>
<reference evidence="7 8" key="1">
    <citation type="submission" date="2018-02" db="EMBL/GenBank/DDBJ databases">
        <authorList>
            <person name="Cohen D.B."/>
            <person name="Kent A.D."/>
        </authorList>
    </citation>
    <scope>NUCLEOTIDE SEQUENCE [LARGE SCALE GENOMIC DNA]</scope>
    <source>
        <strain evidence="7 8">CCAP 1448/3</strain>
    </source>
</reference>
<dbReference type="Pfam" id="PF01384">
    <property type="entry name" value="PHO4"/>
    <property type="match status" value="1"/>
</dbReference>
<name>A0A2T1C138_9CYAN</name>
<sequence>MQIFLVAIFTLFLAYANGANDNFKGVATLFGTKTTNYKVAIWWATITTFAGSGCSIFLAATLLKKFSGKGLVPEVIGNTTEFHLAVAIAASLTVILATFMGFPISTTHSLIGALVGAAIIAVGTQVNLGVLGNSFFLPLLLSPVIAITLGIGMYGLFKYLRVRLGIEKQWCLCVGETQTVIPNFQLSQAGSLETVSISDISIDRVQNCQQKYVGEFWGIDTQRLLNISHFLSAGVVSFARGLNDTPKIVSLMLITSSLSPELGMFLVAVAMSIGGLINARKVAETMSQKIAELKEGQGFTANLVTGVLVIAASLYGLPVSTTHVSVGAIFGSGLVSKTANIQVFSQIVLAWLITLPTAAIMSAIVYLVLPH</sequence>
<keyword evidence="2 6" id="KW-0813">Transport</keyword>
<accession>A0A2T1C138</accession>
<evidence type="ECO:0000256" key="2">
    <source>
        <dbReference type="ARBA" id="ARBA00022448"/>
    </source>
</evidence>
<dbReference type="PANTHER" id="PTHR11101">
    <property type="entry name" value="PHOSPHATE TRANSPORTER"/>
    <property type="match status" value="1"/>
</dbReference>
<evidence type="ECO:0000256" key="6">
    <source>
        <dbReference type="RuleBase" id="RU363058"/>
    </source>
</evidence>
<evidence type="ECO:0000313" key="7">
    <source>
        <dbReference type="EMBL" id="PSB01843.1"/>
    </source>
</evidence>
<feature type="transmembrane region" description="Helical" evidence="6">
    <location>
        <begin position="343"/>
        <end position="369"/>
    </location>
</feature>
<feature type="transmembrane region" description="Helical" evidence="6">
    <location>
        <begin position="84"/>
        <end position="104"/>
    </location>
</feature>
<comment type="similarity">
    <text evidence="6">Belongs to the inorganic phosphate transporter (PiT) (TC 2.A.20) family.</text>
</comment>
<dbReference type="Proteomes" id="UP000238762">
    <property type="component" value="Unassembled WGS sequence"/>
</dbReference>
<keyword evidence="4 6" id="KW-1133">Transmembrane helix</keyword>
<evidence type="ECO:0000256" key="1">
    <source>
        <dbReference type="ARBA" id="ARBA00004141"/>
    </source>
</evidence>
<dbReference type="AlphaFoldDB" id="A0A2T1C138"/>
<proteinExistence type="inferred from homology"/>
<keyword evidence="5 6" id="KW-0472">Membrane</keyword>
<feature type="transmembrane region" description="Helical" evidence="6">
    <location>
        <begin position="135"/>
        <end position="157"/>
    </location>
</feature>
<dbReference type="GO" id="GO:0035435">
    <property type="term" value="P:phosphate ion transmembrane transport"/>
    <property type="evidence" value="ECO:0007669"/>
    <property type="project" value="TreeGrafter"/>
</dbReference>
<feature type="transmembrane region" description="Helical" evidence="6">
    <location>
        <begin position="110"/>
        <end position="128"/>
    </location>
</feature>
<protein>
    <recommendedName>
        <fullName evidence="6">Phosphate transporter</fullName>
    </recommendedName>
</protein>
<feature type="transmembrane region" description="Helical" evidence="6">
    <location>
        <begin position="262"/>
        <end position="279"/>
    </location>
</feature>
<evidence type="ECO:0000313" key="8">
    <source>
        <dbReference type="Proteomes" id="UP000238762"/>
    </source>
</evidence>
<dbReference type="RefSeq" id="WP_106289704.1">
    <property type="nucleotide sequence ID" value="NZ_CAWNTC010000113.1"/>
</dbReference>
<comment type="subcellular location">
    <subcellularLocation>
        <location evidence="1 6">Membrane</location>
        <topology evidence="1 6">Multi-pass membrane protein</topology>
    </subcellularLocation>
</comment>
<keyword evidence="3 6" id="KW-0812">Transmembrane</keyword>
<organism evidence="7 8">
    <name type="scientific">Merismopedia glauca CCAP 1448/3</name>
    <dbReference type="NCBI Taxonomy" id="1296344"/>
    <lineage>
        <taxon>Bacteria</taxon>
        <taxon>Bacillati</taxon>
        <taxon>Cyanobacteriota</taxon>
        <taxon>Cyanophyceae</taxon>
        <taxon>Synechococcales</taxon>
        <taxon>Merismopediaceae</taxon>
        <taxon>Merismopedia</taxon>
    </lineage>
</organism>
<comment type="caution">
    <text evidence="7">The sequence shown here is derived from an EMBL/GenBank/DDBJ whole genome shotgun (WGS) entry which is preliminary data.</text>
</comment>
<gene>
    <name evidence="7" type="ORF">C7B64_16220</name>
</gene>
<feature type="transmembrane region" description="Helical" evidence="6">
    <location>
        <begin position="299"/>
        <end position="317"/>
    </location>
</feature>
<evidence type="ECO:0000256" key="5">
    <source>
        <dbReference type="ARBA" id="ARBA00023136"/>
    </source>
</evidence>
<evidence type="ECO:0000256" key="3">
    <source>
        <dbReference type="ARBA" id="ARBA00022692"/>
    </source>
</evidence>
<evidence type="ECO:0000256" key="4">
    <source>
        <dbReference type="ARBA" id="ARBA00022989"/>
    </source>
</evidence>
<keyword evidence="6" id="KW-0592">Phosphate transport</keyword>
<dbReference type="EMBL" id="PVWJ01000085">
    <property type="protein sequence ID" value="PSB01843.1"/>
    <property type="molecule type" value="Genomic_DNA"/>
</dbReference>
<dbReference type="GO" id="GO:0016020">
    <property type="term" value="C:membrane"/>
    <property type="evidence" value="ECO:0007669"/>
    <property type="project" value="UniProtKB-SubCell"/>
</dbReference>
<keyword evidence="8" id="KW-1185">Reference proteome</keyword>